<dbReference type="EMBL" id="KV921938">
    <property type="protein sequence ID" value="ORE05732.1"/>
    <property type="molecule type" value="Genomic_DNA"/>
</dbReference>
<feature type="domain" description="Csf1 C-terminal region" evidence="4">
    <location>
        <begin position="2742"/>
        <end position="3286"/>
    </location>
</feature>
<sequence>MVGYKTINGKNYRHKFGALLFLLLSCKRKQMTTDETVYGVQSWKYFWLFVAYCIVVLIVAVFFLFYSNRILARILTFIINQYTWRQYNAYIQIDSIRVTLLGGRILFKNLRYTSNNASISIVKGHIAIKYWLFNVRDNNNDEEDKTDLPCRIVCNFEGLEYFIYNNIPAYDKLKDILGLSTTTTATRNSSGTSFEQLNYDQTFSTDLSSSHTSLFERLLPIQFECTKGAALIGNMELKTILVFQMVQANGIYSIAKSRSSMDCYKTTIDFAVRKPQISLKDNVDFSQAHNMEDEMKDKDQSSFFRRLLKPIQQLFIGHTSQFSEIRHMKNMMSHVAHNDESDSVDCEYARVSNVFECNDMVLTYYMDYAGPVPSTSSDSDMIGNGGLPPEWGIRISLWDATIHYGPWADRQRIVMQNYFFPNAHRNSTPTPKLVPGQQRIPICFETYIEFMNDGKLKVPTREKTKDWRYTSGQPDLDISSDGNYTRPYGWFNIKAGEGSFVRLITPMVIGPEGTMNTVDVVLRETDITTSVNYASFILSPKIEIQCRMPVPLQWNGYRRWDFKILPKRATIFLLRDHIYLLQDTVRDWGSTPPPDLLHFTPTEYTLHFNLEHPSIYLCVNEHNVINNPNSIEDNAFLKLQAYKLKVDAVLPFTDFQPEINTIKFNVAIDHGSAGLSLQSSHTLNAFLNEADAQTAAVVQLNIDGSYEAYSTVDVARHIESCNLHIKMNSAKVKLFGTLIRYLLLLKDNYFGAWDHFSTIDEYRKQRKNHQEWLAQKKKQADAKPTSDPFEVYMLLELEDGVLLLPENLYECSRYSQVEFQELQVELRNLDVYMDFYVNISPITLSRNINPYAQQGEEHFRIKHARVPKNSIFIDGLSIYSHRLFGPLPLSSTYLCHYELDIGRITGEIKPSFLLGLACFGQSFAYNLIDEDNAVPPELRSASLPDVTFLKVYVQEIDVCLMSLNSATNIHLSDGILLEFDNLINHKYSERITLKIPFIVTRCLANAEQTRGDGIENDYPWAEVAKADMSLNITVLRHTAEWKRKRAEQQKYVRSQDYLTRRCVRLYEEEEDDYKSQYSKSSMPSTTDHHVGVLYAPSYRPFVSGRADDKSAPIDMTASSTNLSTETVKTHQGRYRGYSNSSSMSQRSLVLLKSDHMDDVSELEYDSDIEYAQSALSRDNESFHTAKDSDDEYGFGQSEVTDDGYSVQSDTTSMLSTEDERHAQASDDPHISYANEGKAPSVVPPSIPYSDYLRRYKIVHSEDHFLHPFISPPKARFVAQKEQEQRRCFSHESATRNMDDYFSQKFGDGDEDEAAHSKISNDERNEVIATTIIEATRPVTVLVTPILVKIVQELAEEIIKDDWDLETMLDALQMEYVEQLTRYLTNQYLCTRFAVVLPETYLHFIQNVTMPDDLPSYKHGGSVMKTQYNSKDTILCSADIFLNSFHMIGSVKFEDYAFDEKKKKMAESNIVLQESRIHINADEMGATVQYISKQREQQTIAFGIPYQHLRNKSLYDRHDDHTLANEIVMLDLVLKGFDFKWLGARNPNYADVKIIDIDTVIITESVEILVGAVYSWLMFVDDLKGILQMFQEQRSRQVQVFINELADFSISPTVSGDPLFLTTPTTMLRLGSRNFRTDVGWKLLARMRHCLRSMPAMTREKLQHRLTAGNDIRLDSDAMFNDVVRCLSIWRGWEISADDIRQCRLFTQPFEQKMKVVNSIAKKDMTNEAVQFLVSSSNFANFRLGKFNFVIYEEELEENGQDDNSFCVQPVEFALECLYKSSPISSLPEINDGHSKLSAVLEGYLDIVAKLEMGKMQISINPIILAFARHMLMVQRVFKAKLRNLSSKNMTEGSQKFSSETAGSIDEFNFGSLLSKVDIVAQTLCSLESIEITAHTQELKMDTIVSGIQGSILFSNPKLAPLQLVAHLDKDSDTGSGKRSSNRASRRTATAGPRLVLEAAGGIDSIGIKFKEEQKRSSLDPSYNTLLDIHLSKANVNANISQTTKSSKKQQGKSENAKDVLNVFSNIHKFDIKIPQSLLRLYGFFESWQTEQGRRYHFMLQNLLKEWEEQRRDILDYSPLTKKEQPTLTSLKRPDIKLQFLLNEFVVQADLLPSLSIDYNILDFFIMVNETQQKTAPVHMYAFQLSKQVIHLITKNAKQIRHGKPEIINVSTFSIPGIRSTGSLRNEVSNEISHLRLRSMISVDLISMTLDASLIDSLLTAQSLVGNEVSELIEVISYSSNKKGEETPVTAVLEASQLSKPVDRVFRYTIDINLDGLRISASSPSAIGMFHSNLLEATISNDCFENSNQLAWKVKAGDFSLSVDHNMHDMPKDSEDCDVHRRNCLAYILADFSVQNSLPQCADENCENSIHYHSNDRELDALFIEFIKIQTVMQPIALGKLAEMYIYYDSELSKKKMMKKAEIDQLSVNTKRIVQTISTKNDWSKTFPEEPHSLLEGRIIGLQVRRLGVAIPLDEQSDLPLPNVSKDVSALLFSAGFIEFCTKNIERSTLQLENLALQFVKQFDQSNQDHFLAENHARMNQISLPRISCHVSASNAKPVQAISVNAQMGGFEIDIDGTIAEYINTLSVIYMKSMDRVDVFTAKTSLKSKPSSLSTPTVDTSGQPHSIVHLDIECKLECQTGTVRMHPKRYSWDTQLNSKRNKGLRIRTGFDAKTGEGNIVTLYIPGLLARITCLTPIGASNFATTMPKRFHADILIRESVNVLHPALVLFLSEVSTGLKIGIQQSSKRKADKSVQAGIDTTLNASILIRLSKTQLDLSCQPNSKVVCSLGWRESEFLINTFSKDATSQTMSCTGSLKEITATIKHHFSPEACFHSKIDRIMLNAVLTSQRKDGDTSDDISISVELPNILGDLNMRHLQDLLVLYNCWMVQPLLQEEYAEVAKEATNSPLLTSPLDSSPSPNDRRSPNSHSSQGDADERSFVPFSKHIAIYFDRMVLGVDLGQAIGKITICPQNLSFQGHHTPCESKGVSFTLDSVDITAEGRLTGSGYVKPITIKGRVDQSKDQDDVNSKSVAYVRSEGLQATFEYEYQNILECVQQSMEFTAELAHVNSRHELQVAILLEVLVARLSIKTVPVILTMVQRFNELLEKKKSEAGMPSDSKSTLLEVPNTSRLSKERRLRKKNKQPVMHSQVALFVQFLEVIIYPSQFQDSDNVDLQAKQLTINLEEHPPEEEGIRRNLEITLDSAVLAKNVPGLELMARYNEPLSATLASKNLSGTKIFNIPGTNIMMNSTQLESNIAYEFSSDFAGRIGVSLNIGLIKQLQEMINMFNMQLSRVLDKKSEKMHTLGDPTTPISLSSIADDSEDGGNTLGSRKASMALGTPRVQLSEAIPEEHQAQIPSMESEETIDSEAPDIKIANEEKYNYDARKPVNFQPQLQIMGDATPPVEWLGLKRERIPGLVHENIALHLNQLAKTLGDLLKSQTR</sequence>
<name>A0A1X0R150_RHIZD</name>
<accession>A0A1X0R150</accession>
<reference evidence="5" key="1">
    <citation type="journal article" date="2016" name="Proc. Natl. Acad. Sci. U.S.A.">
        <title>Lipid metabolic changes in an early divergent fungus govern the establishment of a mutualistic symbiosis with endobacteria.</title>
        <authorList>
            <person name="Lastovetsky O.A."/>
            <person name="Gaspar M.L."/>
            <person name="Mondo S.J."/>
            <person name="LaButti K.M."/>
            <person name="Sandor L."/>
            <person name="Grigoriev I.V."/>
            <person name="Henry S.A."/>
            <person name="Pawlowska T.E."/>
        </authorList>
    </citation>
    <scope>NUCLEOTIDE SEQUENCE [LARGE SCALE GENOMIC DNA]</scope>
    <source>
        <strain evidence="5">ATCC 52814</strain>
    </source>
</reference>
<evidence type="ECO:0000259" key="3">
    <source>
        <dbReference type="Pfam" id="PF21678"/>
    </source>
</evidence>
<feature type="compositionally biased region" description="Polar residues" evidence="1">
    <location>
        <begin position="1205"/>
        <end position="1215"/>
    </location>
</feature>
<feature type="region of interest" description="Disordered" evidence="1">
    <location>
        <begin position="1178"/>
        <end position="1240"/>
    </location>
</feature>
<keyword evidence="2" id="KW-1133">Transmembrane helix</keyword>
<dbReference type="Proteomes" id="UP000242414">
    <property type="component" value="Unassembled WGS sequence"/>
</dbReference>
<dbReference type="OrthoDB" id="10051416at2759"/>
<feature type="region of interest" description="Disordered" evidence="1">
    <location>
        <begin position="2907"/>
        <end position="2936"/>
    </location>
</feature>
<dbReference type="GO" id="GO:0016020">
    <property type="term" value="C:membrane"/>
    <property type="evidence" value="ECO:0007669"/>
    <property type="project" value="InterPro"/>
</dbReference>
<feature type="domain" description="Csf1 N-terminal" evidence="3">
    <location>
        <begin position="61"/>
        <end position="769"/>
    </location>
</feature>
<organism evidence="5">
    <name type="scientific">Rhizopus microsporus var. microsporus</name>
    <dbReference type="NCBI Taxonomy" id="86635"/>
    <lineage>
        <taxon>Eukaryota</taxon>
        <taxon>Fungi</taxon>
        <taxon>Fungi incertae sedis</taxon>
        <taxon>Mucoromycota</taxon>
        <taxon>Mucoromycotina</taxon>
        <taxon>Mucoromycetes</taxon>
        <taxon>Mucorales</taxon>
        <taxon>Mucorineae</taxon>
        <taxon>Rhizopodaceae</taxon>
        <taxon>Rhizopus</taxon>
    </lineage>
</organism>
<gene>
    <name evidence="5" type="ORF">BCV72DRAFT_134339</name>
</gene>
<feature type="transmembrane region" description="Helical" evidence="2">
    <location>
        <begin position="44"/>
        <end position="66"/>
    </location>
</feature>
<feature type="region of interest" description="Disordered" evidence="1">
    <location>
        <begin position="3302"/>
        <end position="3336"/>
    </location>
</feature>
<protein>
    <submittedName>
        <fullName evidence="5">Uncharacterized protein</fullName>
    </submittedName>
</protein>
<evidence type="ECO:0000313" key="5">
    <source>
        <dbReference type="EMBL" id="ORE05732.1"/>
    </source>
</evidence>
<feature type="compositionally biased region" description="Low complexity" evidence="1">
    <location>
        <begin position="2907"/>
        <end position="2919"/>
    </location>
</feature>
<feature type="compositionally biased region" description="Basic and acidic residues" evidence="1">
    <location>
        <begin position="1217"/>
        <end position="1229"/>
    </location>
</feature>
<dbReference type="PANTHER" id="PTHR32085:SF3">
    <property type="entry name" value="PROTEIN CSF1"/>
    <property type="match status" value="1"/>
</dbReference>
<keyword evidence="2" id="KW-0472">Membrane</keyword>
<evidence type="ECO:0000256" key="2">
    <source>
        <dbReference type="SAM" id="Phobius"/>
    </source>
</evidence>
<dbReference type="VEuPathDB" id="FungiDB:BCV72DRAFT_134339"/>
<feature type="compositionally biased region" description="Basic and acidic residues" evidence="1">
    <location>
        <begin position="1178"/>
        <end position="1187"/>
    </location>
</feature>
<dbReference type="PANTHER" id="PTHR32085">
    <property type="entry name" value="PROTEIN CSF1"/>
    <property type="match status" value="1"/>
</dbReference>
<dbReference type="Pfam" id="PF21678">
    <property type="entry name" value="Csf1_N"/>
    <property type="match status" value="1"/>
</dbReference>
<keyword evidence="2" id="KW-0812">Transmembrane</keyword>
<dbReference type="InterPro" id="IPR056779">
    <property type="entry name" value="Csf1_C"/>
</dbReference>
<evidence type="ECO:0000259" key="4">
    <source>
        <dbReference type="Pfam" id="PF25038"/>
    </source>
</evidence>
<dbReference type="Pfam" id="PF25038">
    <property type="entry name" value="Csf1_C"/>
    <property type="match status" value="1"/>
</dbReference>
<dbReference type="PROSITE" id="PS51257">
    <property type="entry name" value="PROKAR_LIPOPROTEIN"/>
    <property type="match status" value="1"/>
</dbReference>
<proteinExistence type="predicted"/>
<dbReference type="InterPro" id="IPR048636">
    <property type="entry name" value="Csf1_N"/>
</dbReference>
<evidence type="ECO:0000256" key="1">
    <source>
        <dbReference type="SAM" id="MobiDB-lite"/>
    </source>
</evidence>
<dbReference type="InterPro" id="IPR029636">
    <property type="entry name" value="Csf1"/>
</dbReference>
<feature type="region of interest" description="Disordered" evidence="1">
    <location>
        <begin position="1929"/>
        <end position="1950"/>
    </location>
</feature>
<dbReference type="GO" id="GO:0006113">
    <property type="term" value="P:fermentation"/>
    <property type="evidence" value="ECO:0007669"/>
    <property type="project" value="InterPro"/>
</dbReference>